<reference evidence="7" key="1">
    <citation type="journal article" date="2002" name="Science">
        <title>The draft genome of Ciona intestinalis: insights into chordate and vertebrate origins.</title>
        <authorList>
            <person name="Dehal P."/>
            <person name="Satou Y."/>
            <person name="Campbell R.K."/>
            <person name="Chapman J."/>
            <person name="Degnan B."/>
            <person name="De Tomaso A."/>
            <person name="Davidson B."/>
            <person name="Di Gregorio A."/>
            <person name="Gelpke M."/>
            <person name="Goodstein D.M."/>
            <person name="Harafuji N."/>
            <person name="Hastings K.E."/>
            <person name="Ho I."/>
            <person name="Hotta K."/>
            <person name="Huang W."/>
            <person name="Kawashima T."/>
            <person name="Lemaire P."/>
            <person name="Martinez D."/>
            <person name="Meinertzhagen I.A."/>
            <person name="Necula S."/>
            <person name="Nonaka M."/>
            <person name="Putnam N."/>
            <person name="Rash S."/>
            <person name="Saiga H."/>
            <person name="Satake M."/>
            <person name="Terry A."/>
            <person name="Yamada L."/>
            <person name="Wang H.G."/>
            <person name="Awazu S."/>
            <person name="Azumi K."/>
            <person name="Boore J."/>
            <person name="Branno M."/>
            <person name="Chin-Bow S."/>
            <person name="DeSantis R."/>
            <person name="Doyle S."/>
            <person name="Francino P."/>
            <person name="Keys D.N."/>
            <person name="Haga S."/>
            <person name="Hayashi H."/>
            <person name="Hino K."/>
            <person name="Imai K.S."/>
            <person name="Inaba K."/>
            <person name="Kano S."/>
            <person name="Kobayashi K."/>
            <person name="Kobayashi M."/>
            <person name="Lee B.I."/>
            <person name="Makabe K.W."/>
            <person name="Manohar C."/>
            <person name="Matassi G."/>
            <person name="Medina M."/>
            <person name="Mochizuki Y."/>
            <person name="Mount S."/>
            <person name="Morishita T."/>
            <person name="Miura S."/>
            <person name="Nakayama A."/>
            <person name="Nishizaka S."/>
            <person name="Nomoto H."/>
            <person name="Ohta F."/>
            <person name="Oishi K."/>
            <person name="Rigoutsos I."/>
            <person name="Sano M."/>
            <person name="Sasaki A."/>
            <person name="Sasakura Y."/>
            <person name="Shoguchi E."/>
            <person name="Shin-i T."/>
            <person name="Spagnuolo A."/>
            <person name="Stainier D."/>
            <person name="Suzuki M.M."/>
            <person name="Tassy O."/>
            <person name="Takatori N."/>
            <person name="Tokuoka M."/>
            <person name="Yagi K."/>
            <person name="Yoshizaki F."/>
            <person name="Wada S."/>
            <person name="Zhang C."/>
            <person name="Hyatt P.D."/>
            <person name="Larimer F."/>
            <person name="Detter C."/>
            <person name="Doggett N."/>
            <person name="Glavina T."/>
            <person name="Hawkins T."/>
            <person name="Richardson P."/>
            <person name="Lucas S."/>
            <person name="Kohara Y."/>
            <person name="Levine M."/>
            <person name="Satoh N."/>
            <person name="Rokhsar D.S."/>
        </authorList>
    </citation>
    <scope>NUCLEOTIDE SEQUENCE [LARGE SCALE GENOMIC DNA]</scope>
</reference>
<reference evidence="6" key="4">
    <citation type="submission" date="2025-09" db="UniProtKB">
        <authorList>
            <consortium name="Ensembl"/>
        </authorList>
    </citation>
    <scope>IDENTIFICATION</scope>
</reference>
<dbReference type="GeneID" id="100184616"/>
<dbReference type="AlphaFoldDB" id="A0A1W3JF95"/>
<protein>
    <recommendedName>
        <fullName evidence="4">Large ribosomal subunit protein bL17m</fullName>
    </recommendedName>
    <alternativeName>
        <fullName evidence="5">39S ribosomal protein L17, mitochondrial</fullName>
    </alternativeName>
</protein>
<keyword evidence="2" id="KW-0689">Ribosomal protein</keyword>
<dbReference type="GO" id="GO:0005762">
    <property type="term" value="C:mitochondrial large ribosomal subunit"/>
    <property type="evidence" value="ECO:0000318"/>
    <property type="project" value="GO_Central"/>
</dbReference>
<evidence type="ECO:0000256" key="4">
    <source>
        <dbReference type="ARBA" id="ARBA00035290"/>
    </source>
</evidence>
<dbReference type="Ensembl" id="ENSCINT00000008684.3">
    <property type="protein sequence ID" value="ENSCINP00000008684.3"/>
    <property type="gene ID" value="ENSCING00000004204.3"/>
</dbReference>
<dbReference type="InterPro" id="IPR036373">
    <property type="entry name" value="Ribosomal_bL17_sf"/>
</dbReference>
<dbReference type="STRING" id="7719.ENSCINP00000008684"/>
<dbReference type="GO" id="GO:0003735">
    <property type="term" value="F:structural constituent of ribosome"/>
    <property type="evidence" value="ECO:0000318"/>
    <property type="project" value="GO_Central"/>
</dbReference>
<dbReference type="SUPFAM" id="SSF64263">
    <property type="entry name" value="Prokaryotic ribosomal protein L17"/>
    <property type="match status" value="1"/>
</dbReference>
<dbReference type="PANTHER" id="PTHR14413:SF16">
    <property type="entry name" value="LARGE RIBOSOMAL SUBUNIT PROTEIN BL17M"/>
    <property type="match status" value="1"/>
</dbReference>
<organism evidence="6 7">
    <name type="scientific">Ciona intestinalis</name>
    <name type="common">Transparent sea squirt</name>
    <name type="synonym">Ascidia intestinalis</name>
    <dbReference type="NCBI Taxonomy" id="7719"/>
    <lineage>
        <taxon>Eukaryota</taxon>
        <taxon>Metazoa</taxon>
        <taxon>Chordata</taxon>
        <taxon>Tunicata</taxon>
        <taxon>Ascidiacea</taxon>
        <taxon>Phlebobranchia</taxon>
        <taxon>Cionidae</taxon>
        <taxon>Ciona</taxon>
    </lineage>
</organism>
<dbReference type="PANTHER" id="PTHR14413">
    <property type="entry name" value="RIBOSOMAL PROTEIN L17"/>
    <property type="match status" value="1"/>
</dbReference>
<proteinExistence type="inferred from homology"/>
<reference evidence="6" key="3">
    <citation type="submission" date="2025-08" db="UniProtKB">
        <authorList>
            <consortium name="Ensembl"/>
        </authorList>
    </citation>
    <scope>IDENTIFICATION</scope>
</reference>
<sequence>MPRGFAHGNVFRKLGGHQRRLKLLKILVNALIKNERIETTFTKAHETQKYIHRLIDIAKQSTNDAYTKDMVGYWADDDSNKRKLFSVLVPRFAEHSGKYTRIAMLPTWHIKDIDDHKKMAVLELKGNPLPPLPVKEDNPHTLQNVLITAAKNDWKAAKNIQSESSN</sequence>
<dbReference type="RefSeq" id="XP_009860522.1">
    <property type="nucleotide sequence ID" value="XM_009862220.3"/>
</dbReference>
<reference evidence="6" key="2">
    <citation type="journal article" date="2008" name="Genome Biol.">
        <title>Improved genome assembly and evidence-based global gene model set for the chordate Ciona intestinalis: new insight into intron and operon populations.</title>
        <authorList>
            <person name="Satou Y."/>
            <person name="Mineta K."/>
            <person name="Ogasawara M."/>
            <person name="Sasakura Y."/>
            <person name="Shoguchi E."/>
            <person name="Ueno K."/>
            <person name="Yamada L."/>
            <person name="Matsumoto J."/>
            <person name="Wasserscheid J."/>
            <person name="Dewar K."/>
            <person name="Wiley G.B."/>
            <person name="Macmil S.L."/>
            <person name="Roe B.A."/>
            <person name="Zeller R.W."/>
            <person name="Hastings K.E."/>
            <person name="Lemaire P."/>
            <person name="Lindquist E."/>
            <person name="Endo T."/>
            <person name="Hotta K."/>
            <person name="Inaba K."/>
        </authorList>
    </citation>
    <scope>NUCLEOTIDE SEQUENCE [LARGE SCALE GENOMIC DNA]</scope>
    <source>
        <strain evidence="6">wild type</strain>
    </source>
</reference>
<dbReference type="Gene3D" id="3.90.1030.10">
    <property type="entry name" value="Ribosomal protein L17"/>
    <property type="match status" value="1"/>
</dbReference>
<evidence type="ECO:0000313" key="6">
    <source>
        <dbReference type="Ensembl" id="ENSCINP00000008684.3"/>
    </source>
</evidence>
<dbReference type="OrthoDB" id="275000at2759"/>
<comment type="similarity">
    <text evidence="1">Belongs to the bacterial ribosomal protein bL17 family.</text>
</comment>
<gene>
    <name evidence="6" type="primary">LOC100184616</name>
</gene>
<evidence type="ECO:0000256" key="5">
    <source>
        <dbReference type="ARBA" id="ARBA00035413"/>
    </source>
</evidence>
<dbReference type="Pfam" id="PF01196">
    <property type="entry name" value="Ribosomal_L17"/>
    <property type="match status" value="1"/>
</dbReference>
<keyword evidence="3" id="KW-0687">Ribonucleoprotein</keyword>
<dbReference type="RefSeq" id="XP_002127164.1">
    <property type="nucleotide sequence ID" value="XM_002127128.4"/>
</dbReference>
<dbReference type="EMBL" id="EAAA01001026">
    <property type="status" value="NOT_ANNOTATED_CDS"/>
    <property type="molecule type" value="Genomic_DNA"/>
</dbReference>
<evidence type="ECO:0000256" key="1">
    <source>
        <dbReference type="ARBA" id="ARBA00008777"/>
    </source>
</evidence>
<evidence type="ECO:0000256" key="3">
    <source>
        <dbReference type="ARBA" id="ARBA00023274"/>
    </source>
</evidence>
<dbReference type="KEGG" id="cin:100184616"/>
<accession>A0A1W3JF95</accession>
<name>A0A1W3JF95_CIOIN</name>
<dbReference type="InterPro" id="IPR000456">
    <property type="entry name" value="Ribosomal_bL17"/>
</dbReference>
<evidence type="ECO:0000256" key="2">
    <source>
        <dbReference type="ARBA" id="ARBA00022980"/>
    </source>
</evidence>
<dbReference type="GeneTree" id="ENSGT00390000010698"/>
<dbReference type="FunCoup" id="A0A1W3JF95">
    <property type="interactions" value="765"/>
</dbReference>
<dbReference type="GO" id="GO:0006412">
    <property type="term" value="P:translation"/>
    <property type="evidence" value="ECO:0007669"/>
    <property type="project" value="InterPro"/>
</dbReference>
<dbReference type="InParanoid" id="A0A1W3JF95"/>
<accession>F7ALL0</accession>
<dbReference type="OMA" id="HKPTMEM"/>
<keyword evidence="7" id="KW-1185">Reference proteome</keyword>
<dbReference type="Proteomes" id="UP000008144">
    <property type="component" value="Chromosome 12"/>
</dbReference>
<evidence type="ECO:0000313" key="7">
    <source>
        <dbReference type="Proteomes" id="UP000008144"/>
    </source>
</evidence>